<evidence type="ECO:0000313" key="1">
    <source>
        <dbReference type="EMBL" id="GMT20800.1"/>
    </source>
</evidence>
<dbReference type="EMBL" id="BTSY01000003">
    <property type="protein sequence ID" value="GMT20800.1"/>
    <property type="molecule type" value="Genomic_DNA"/>
</dbReference>
<feature type="non-terminal residue" evidence="1">
    <location>
        <position position="86"/>
    </location>
</feature>
<organism evidence="1 2">
    <name type="scientific">Pristionchus fissidentatus</name>
    <dbReference type="NCBI Taxonomy" id="1538716"/>
    <lineage>
        <taxon>Eukaryota</taxon>
        <taxon>Metazoa</taxon>
        <taxon>Ecdysozoa</taxon>
        <taxon>Nematoda</taxon>
        <taxon>Chromadorea</taxon>
        <taxon>Rhabditida</taxon>
        <taxon>Rhabditina</taxon>
        <taxon>Diplogasteromorpha</taxon>
        <taxon>Diplogasteroidea</taxon>
        <taxon>Neodiplogasteridae</taxon>
        <taxon>Pristionchus</taxon>
    </lineage>
</organism>
<proteinExistence type="predicted"/>
<reference evidence="1" key="1">
    <citation type="submission" date="2023-10" db="EMBL/GenBank/DDBJ databases">
        <title>Genome assembly of Pristionchus species.</title>
        <authorList>
            <person name="Yoshida K."/>
            <person name="Sommer R.J."/>
        </authorList>
    </citation>
    <scope>NUCLEOTIDE SEQUENCE</scope>
    <source>
        <strain evidence="1">RS5133</strain>
    </source>
</reference>
<dbReference type="AlphaFoldDB" id="A0AAV5VQ60"/>
<protein>
    <submittedName>
        <fullName evidence="1">Uncharacterized protein</fullName>
    </submittedName>
</protein>
<gene>
    <name evidence="1" type="ORF">PFISCL1PPCAC_12097</name>
</gene>
<keyword evidence="2" id="KW-1185">Reference proteome</keyword>
<evidence type="ECO:0000313" key="2">
    <source>
        <dbReference type="Proteomes" id="UP001432322"/>
    </source>
</evidence>
<dbReference type="Proteomes" id="UP001432322">
    <property type="component" value="Unassembled WGS sequence"/>
</dbReference>
<accession>A0AAV5VQ60</accession>
<name>A0AAV5VQ60_9BILA</name>
<sequence length="86" mass="9805">MCGLSRSINLPIRLRLTAHYFTPIAELAQKSHDVFPSRQTAPSLLERRLHQSRGKKIVDERSSIRPFSPFNFHSSYLSASPPFNPV</sequence>
<comment type="caution">
    <text evidence="1">The sequence shown here is derived from an EMBL/GenBank/DDBJ whole genome shotgun (WGS) entry which is preliminary data.</text>
</comment>